<name>A0A4Q1CD33_9BACT</name>
<evidence type="ECO:0008006" key="3">
    <source>
        <dbReference type="Google" id="ProtNLM"/>
    </source>
</evidence>
<feature type="non-terminal residue" evidence="1">
    <location>
        <position position="1"/>
    </location>
</feature>
<proteinExistence type="predicted"/>
<gene>
    <name evidence="1" type="ORF">ESA94_21310</name>
</gene>
<dbReference type="Proteomes" id="UP000290204">
    <property type="component" value="Unassembled WGS sequence"/>
</dbReference>
<sequence length="88" mass="9095">WKAEDACGNSVTKTQTITVTDNTAPELTVPADAAASCDNVPAVGTATATDKCDAAPKVTYLGETRVDGNCAGNYKLIRSWKAEDACGN</sequence>
<organism evidence="1 2">
    <name type="scientific">Lacibacter luteus</name>
    <dbReference type="NCBI Taxonomy" id="2508719"/>
    <lineage>
        <taxon>Bacteria</taxon>
        <taxon>Pseudomonadati</taxon>
        <taxon>Bacteroidota</taxon>
        <taxon>Chitinophagia</taxon>
        <taxon>Chitinophagales</taxon>
        <taxon>Chitinophagaceae</taxon>
        <taxon>Lacibacter</taxon>
    </lineage>
</organism>
<feature type="non-terminal residue" evidence="1">
    <location>
        <position position="88"/>
    </location>
</feature>
<evidence type="ECO:0000313" key="2">
    <source>
        <dbReference type="Proteomes" id="UP000290204"/>
    </source>
</evidence>
<keyword evidence="2" id="KW-1185">Reference proteome</keyword>
<reference evidence="1 2" key="1">
    <citation type="submission" date="2019-01" db="EMBL/GenBank/DDBJ databases">
        <title>Lacibacter sp. strain TTM-7.</title>
        <authorList>
            <person name="Chen W.-M."/>
        </authorList>
    </citation>
    <scope>NUCLEOTIDE SEQUENCE [LARGE SCALE GENOMIC DNA]</scope>
    <source>
        <strain evidence="1 2">TTM-7</strain>
    </source>
</reference>
<dbReference type="AlphaFoldDB" id="A0A4Q1CD33"/>
<evidence type="ECO:0000313" key="1">
    <source>
        <dbReference type="EMBL" id="RXK57233.1"/>
    </source>
</evidence>
<dbReference type="EMBL" id="SDHW01000024">
    <property type="protein sequence ID" value="RXK57233.1"/>
    <property type="molecule type" value="Genomic_DNA"/>
</dbReference>
<comment type="caution">
    <text evidence="1">The sequence shown here is derived from an EMBL/GenBank/DDBJ whole genome shotgun (WGS) entry which is preliminary data.</text>
</comment>
<accession>A0A4Q1CD33</accession>
<dbReference type="RefSeq" id="WP_164972834.1">
    <property type="nucleotide sequence ID" value="NZ_SDHW01000024.1"/>
</dbReference>
<protein>
    <recommendedName>
        <fullName evidence="3">Gliding motility-associated C-terminal domain-containing protein</fullName>
    </recommendedName>
</protein>